<reference evidence="2" key="2">
    <citation type="journal article" date="2015" name="Data Brief">
        <title>Shoot transcriptome of the giant reed, Arundo donax.</title>
        <authorList>
            <person name="Barrero R.A."/>
            <person name="Guerrero F.D."/>
            <person name="Moolhuijzen P."/>
            <person name="Goolsby J.A."/>
            <person name="Tidwell J."/>
            <person name="Bellgard S.E."/>
            <person name="Bellgard M.I."/>
        </authorList>
    </citation>
    <scope>NUCLEOTIDE SEQUENCE</scope>
    <source>
        <tissue evidence="2">Shoot tissue taken approximately 20 cm above the soil surface</tissue>
    </source>
</reference>
<evidence type="ECO:0000256" key="1">
    <source>
        <dbReference type="SAM" id="MobiDB-lite"/>
    </source>
</evidence>
<dbReference type="EMBL" id="GBRH01280621">
    <property type="protein sequence ID" value="JAD17274.1"/>
    <property type="molecule type" value="Transcribed_RNA"/>
</dbReference>
<reference evidence="2" key="1">
    <citation type="submission" date="2014-09" db="EMBL/GenBank/DDBJ databases">
        <authorList>
            <person name="Magalhaes I.L.F."/>
            <person name="Oliveira U."/>
            <person name="Santos F.R."/>
            <person name="Vidigal T.H.D.A."/>
            <person name="Brescovit A.D."/>
            <person name="Santos A.J."/>
        </authorList>
    </citation>
    <scope>NUCLEOTIDE SEQUENCE</scope>
    <source>
        <tissue evidence="2">Shoot tissue taken approximately 20 cm above the soil surface</tissue>
    </source>
</reference>
<organism evidence="2">
    <name type="scientific">Arundo donax</name>
    <name type="common">Giant reed</name>
    <name type="synonym">Donax arundinaceus</name>
    <dbReference type="NCBI Taxonomy" id="35708"/>
    <lineage>
        <taxon>Eukaryota</taxon>
        <taxon>Viridiplantae</taxon>
        <taxon>Streptophyta</taxon>
        <taxon>Embryophyta</taxon>
        <taxon>Tracheophyta</taxon>
        <taxon>Spermatophyta</taxon>
        <taxon>Magnoliopsida</taxon>
        <taxon>Liliopsida</taxon>
        <taxon>Poales</taxon>
        <taxon>Poaceae</taxon>
        <taxon>PACMAD clade</taxon>
        <taxon>Arundinoideae</taxon>
        <taxon>Arundineae</taxon>
        <taxon>Arundo</taxon>
    </lineage>
</organism>
<protein>
    <submittedName>
        <fullName evidence="2">Uncharacterized protein</fullName>
    </submittedName>
</protein>
<sequence length="101" mass="10218">MRGRGNIGAHPVLFPCWPACDAGWRGLAVRWGSRGSARLEQRCCGAGARARASMATAARVVGVDCVVVLGIDGGGSEEAGHRSTAAAGEEARRGGDLGAEG</sequence>
<name>A0A0A8XTG4_ARUDO</name>
<proteinExistence type="predicted"/>
<evidence type="ECO:0000313" key="2">
    <source>
        <dbReference type="EMBL" id="JAD17274.1"/>
    </source>
</evidence>
<dbReference type="AlphaFoldDB" id="A0A0A8XTG4"/>
<accession>A0A0A8XTG4</accession>
<feature type="region of interest" description="Disordered" evidence="1">
    <location>
        <begin position="75"/>
        <end position="101"/>
    </location>
</feature>